<name>A0A183FDH8_HELPZ</name>
<evidence type="ECO:0000313" key="3">
    <source>
        <dbReference type="WBParaSite" id="HPBE_0000429901-mRNA-1"/>
    </source>
</evidence>
<sequence>MVEYDHELLIERPAYSLRCKSPTTALLPGKCRIPGEEIDSDDLVEGSSNCGFVAVGVRQWSVQLTPFYSALQTGFSGNAFIVVD</sequence>
<evidence type="ECO:0000313" key="2">
    <source>
        <dbReference type="Proteomes" id="UP000050761"/>
    </source>
</evidence>
<proteinExistence type="predicted"/>
<dbReference type="WBParaSite" id="HPBE_0000429901-mRNA-1">
    <property type="protein sequence ID" value="HPBE_0000429901-mRNA-1"/>
    <property type="gene ID" value="HPBE_0000429901"/>
</dbReference>
<organism evidence="2 3">
    <name type="scientific">Heligmosomoides polygyrus</name>
    <name type="common">Parasitic roundworm</name>
    <dbReference type="NCBI Taxonomy" id="6339"/>
    <lineage>
        <taxon>Eukaryota</taxon>
        <taxon>Metazoa</taxon>
        <taxon>Ecdysozoa</taxon>
        <taxon>Nematoda</taxon>
        <taxon>Chromadorea</taxon>
        <taxon>Rhabditida</taxon>
        <taxon>Rhabditina</taxon>
        <taxon>Rhabditomorpha</taxon>
        <taxon>Strongyloidea</taxon>
        <taxon>Heligmosomidae</taxon>
        <taxon>Heligmosomoides</taxon>
    </lineage>
</organism>
<accession>A0A3P7XM77</accession>
<dbReference type="EMBL" id="UZAH01025295">
    <property type="protein sequence ID" value="VDO60777.1"/>
    <property type="molecule type" value="Genomic_DNA"/>
</dbReference>
<evidence type="ECO:0000313" key="1">
    <source>
        <dbReference type="EMBL" id="VDO60777.1"/>
    </source>
</evidence>
<dbReference type="AlphaFoldDB" id="A0A183FDH8"/>
<gene>
    <name evidence="1" type="ORF">HPBE_LOCUS4300</name>
</gene>
<dbReference type="Proteomes" id="UP000050761">
    <property type="component" value="Unassembled WGS sequence"/>
</dbReference>
<reference evidence="1 2" key="1">
    <citation type="submission" date="2018-11" db="EMBL/GenBank/DDBJ databases">
        <authorList>
            <consortium name="Pathogen Informatics"/>
        </authorList>
    </citation>
    <scope>NUCLEOTIDE SEQUENCE [LARGE SCALE GENOMIC DNA]</scope>
</reference>
<keyword evidence="2" id="KW-1185">Reference proteome</keyword>
<reference evidence="3" key="2">
    <citation type="submission" date="2019-09" db="UniProtKB">
        <authorList>
            <consortium name="WormBaseParasite"/>
        </authorList>
    </citation>
    <scope>IDENTIFICATION</scope>
</reference>
<protein>
    <submittedName>
        <fullName evidence="3">Peptidase S1 domain-containing protein</fullName>
    </submittedName>
</protein>
<accession>A0A183FDH8</accession>